<keyword evidence="1 4" id="KW-0732">Signal</keyword>
<dbReference type="InterPro" id="IPR002921">
    <property type="entry name" value="Fungal_lipase-type"/>
</dbReference>
<evidence type="ECO:0000256" key="3">
    <source>
        <dbReference type="SAM" id="MobiDB-lite"/>
    </source>
</evidence>
<dbReference type="SUPFAM" id="SSF53474">
    <property type="entry name" value="alpha/beta-Hydrolases"/>
    <property type="match status" value="1"/>
</dbReference>
<comment type="caution">
    <text evidence="6">The sequence shown here is derived from an EMBL/GenBank/DDBJ whole genome shotgun (WGS) entry which is preliminary data.</text>
</comment>
<sequence>MLSESFVDPLVPSLIMSSTLKFLALLVVVLVILQSANAAPANGHRGHKHNRTSSKKKFSTKATTTVKTGEHPTQELPEGTPQAHGLATNWTKPAVNRNAIWNNGVSVSNAELQTLQNFARLASTAYCSVGNENGPFNCGSYCDSFPGTTVVKTFKTSVTATIGFVARNDVKKAIYVAFRGSANIQSFIQDAEFLQTNYPPVSGAKVHQGFLESHQEARDIVYNAVVDQMNKYQGYIIYVVGHSLGGALAILQALDFNQRAGYDKSNMVVYTYGEPRVGNPAFSSYADSLSLKYYRTVNQNDIVSHLPPQSFGYEHHATEYWIEDIFGNTVECAVNEDFTCSNSVVPFTSIAAHLLYWK</sequence>
<feature type="chain" id="PRO_5019392312" evidence="4">
    <location>
        <begin position="39"/>
        <end position="358"/>
    </location>
</feature>
<dbReference type="PANTHER" id="PTHR46640">
    <property type="entry name" value="TRIACYLGLYCEROL LIPASE, PUTATIVE (AFU_ORTHOLOGUE AFUA_6G06510)-RELATED"/>
    <property type="match status" value="1"/>
</dbReference>
<evidence type="ECO:0000313" key="6">
    <source>
        <dbReference type="EMBL" id="RUP51103.1"/>
    </source>
</evidence>
<dbReference type="Gene3D" id="3.40.50.1820">
    <property type="entry name" value="alpha/beta hydrolase"/>
    <property type="match status" value="1"/>
</dbReference>
<accession>A0A433DJQ9</accession>
<evidence type="ECO:0000256" key="1">
    <source>
        <dbReference type="ARBA" id="ARBA00022729"/>
    </source>
</evidence>
<name>A0A433DJQ9_9FUNG</name>
<organism evidence="6 7">
    <name type="scientific">Jimgerdemannia flammicorona</name>
    <dbReference type="NCBI Taxonomy" id="994334"/>
    <lineage>
        <taxon>Eukaryota</taxon>
        <taxon>Fungi</taxon>
        <taxon>Fungi incertae sedis</taxon>
        <taxon>Mucoromycota</taxon>
        <taxon>Mucoromycotina</taxon>
        <taxon>Endogonomycetes</taxon>
        <taxon>Endogonales</taxon>
        <taxon>Endogonaceae</taxon>
        <taxon>Jimgerdemannia</taxon>
    </lineage>
</organism>
<feature type="signal peptide" evidence="4">
    <location>
        <begin position="1"/>
        <end position="38"/>
    </location>
</feature>
<evidence type="ECO:0000256" key="2">
    <source>
        <dbReference type="ARBA" id="ARBA00022801"/>
    </source>
</evidence>
<feature type="compositionally biased region" description="Basic residues" evidence="3">
    <location>
        <begin position="44"/>
        <end position="59"/>
    </location>
</feature>
<evidence type="ECO:0000313" key="7">
    <source>
        <dbReference type="Proteomes" id="UP000268093"/>
    </source>
</evidence>
<gene>
    <name evidence="6" type="ORF">BC936DRAFT_149822</name>
</gene>
<feature type="region of interest" description="Disordered" evidence="3">
    <location>
        <begin position="40"/>
        <end position="86"/>
    </location>
</feature>
<dbReference type="AlphaFoldDB" id="A0A433DJQ9"/>
<dbReference type="Proteomes" id="UP000268093">
    <property type="component" value="Unassembled WGS sequence"/>
</dbReference>
<dbReference type="InterPro" id="IPR051299">
    <property type="entry name" value="AB_hydrolase_lip/est"/>
</dbReference>
<evidence type="ECO:0000259" key="5">
    <source>
        <dbReference type="Pfam" id="PF01764"/>
    </source>
</evidence>
<proteinExistence type="predicted"/>
<dbReference type="OrthoDB" id="438440at2759"/>
<dbReference type="GO" id="GO:0006629">
    <property type="term" value="P:lipid metabolic process"/>
    <property type="evidence" value="ECO:0007669"/>
    <property type="project" value="InterPro"/>
</dbReference>
<evidence type="ECO:0000256" key="4">
    <source>
        <dbReference type="SAM" id="SignalP"/>
    </source>
</evidence>
<reference evidence="6 7" key="1">
    <citation type="journal article" date="2018" name="New Phytol.">
        <title>Phylogenomics of Endogonaceae and evolution of mycorrhizas within Mucoromycota.</title>
        <authorList>
            <person name="Chang Y."/>
            <person name="Desiro A."/>
            <person name="Na H."/>
            <person name="Sandor L."/>
            <person name="Lipzen A."/>
            <person name="Clum A."/>
            <person name="Barry K."/>
            <person name="Grigoriev I.V."/>
            <person name="Martin F.M."/>
            <person name="Stajich J.E."/>
            <person name="Smith M.E."/>
            <person name="Bonito G."/>
            <person name="Spatafora J.W."/>
        </authorList>
    </citation>
    <scope>NUCLEOTIDE SEQUENCE [LARGE SCALE GENOMIC DNA]</scope>
    <source>
        <strain evidence="6 7">GMNB39</strain>
    </source>
</reference>
<feature type="domain" description="Fungal lipase-type" evidence="5">
    <location>
        <begin position="175"/>
        <end position="310"/>
    </location>
</feature>
<dbReference type="GO" id="GO:0016787">
    <property type="term" value="F:hydrolase activity"/>
    <property type="evidence" value="ECO:0007669"/>
    <property type="project" value="UniProtKB-KW"/>
</dbReference>
<dbReference type="Pfam" id="PF01764">
    <property type="entry name" value="Lipase_3"/>
    <property type="match status" value="1"/>
</dbReference>
<keyword evidence="2 6" id="KW-0378">Hydrolase</keyword>
<dbReference type="EMBL" id="RBNI01000939">
    <property type="protein sequence ID" value="RUP51103.1"/>
    <property type="molecule type" value="Genomic_DNA"/>
</dbReference>
<protein>
    <submittedName>
        <fullName evidence="6">Alpha/Beta hydrolase protein</fullName>
    </submittedName>
</protein>
<dbReference type="PANTHER" id="PTHR46640:SF1">
    <property type="entry name" value="FUNGAL LIPASE-LIKE DOMAIN-CONTAINING PROTEIN-RELATED"/>
    <property type="match status" value="1"/>
</dbReference>
<keyword evidence="7" id="KW-1185">Reference proteome</keyword>
<dbReference type="InterPro" id="IPR029058">
    <property type="entry name" value="AB_hydrolase_fold"/>
</dbReference>
<dbReference type="CDD" id="cd00519">
    <property type="entry name" value="Lipase_3"/>
    <property type="match status" value="1"/>
</dbReference>